<dbReference type="Pfam" id="PF01053">
    <property type="entry name" value="Cys_Met_Meta_PP"/>
    <property type="match status" value="1"/>
</dbReference>
<dbReference type="NCBIfam" id="TIGR01326">
    <property type="entry name" value="OAH_OAS_sulfhy"/>
    <property type="match status" value="1"/>
</dbReference>
<evidence type="ECO:0000256" key="3">
    <source>
        <dbReference type="ARBA" id="ARBA00022679"/>
    </source>
</evidence>
<comment type="cofactor">
    <cofactor evidence="1 8">
        <name>pyridoxal 5'-phosphate</name>
        <dbReference type="ChEBI" id="CHEBI:597326"/>
    </cofactor>
</comment>
<dbReference type="FunFam" id="3.90.1150.10:FF:000033">
    <property type="entry name" value="Cystathionine gamma-synthase"/>
    <property type="match status" value="1"/>
</dbReference>
<evidence type="ECO:0000256" key="4">
    <source>
        <dbReference type="ARBA" id="ARBA00022898"/>
    </source>
</evidence>
<keyword evidence="4 7" id="KW-0663">Pyridoxal phosphate</keyword>
<gene>
    <name evidence="9" type="ORF">BC792_10538</name>
</gene>
<dbReference type="InterPro" id="IPR000277">
    <property type="entry name" value="Cys/Met-Metab_PyrdxlP-dep_enz"/>
</dbReference>
<keyword evidence="10" id="KW-1185">Reference proteome</keyword>
<dbReference type="CDD" id="cd00614">
    <property type="entry name" value="CGS_like"/>
    <property type="match status" value="1"/>
</dbReference>
<evidence type="ECO:0000256" key="7">
    <source>
        <dbReference type="PIRSR" id="PIRSR001434-2"/>
    </source>
</evidence>
<dbReference type="GO" id="GO:0030170">
    <property type="term" value="F:pyridoxal phosphate binding"/>
    <property type="evidence" value="ECO:0007669"/>
    <property type="project" value="InterPro"/>
</dbReference>
<evidence type="ECO:0000256" key="1">
    <source>
        <dbReference type="ARBA" id="ARBA00001933"/>
    </source>
</evidence>
<dbReference type="Gene3D" id="3.40.640.10">
    <property type="entry name" value="Type I PLP-dependent aspartate aminotransferase-like (Major domain)"/>
    <property type="match status" value="1"/>
</dbReference>
<dbReference type="RefSeq" id="WP_148907944.1">
    <property type="nucleotide sequence ID" value="NZ_VNHX01000005.1"/>
</dbReference>
<keyword evidence="3" id="KW-0808">Transferase</keyword>
<evidence type="ECO:0000313" key="10">
    <source>
        <dbReference type="Proteomes" id="UP000325105"/>
    </source>
</evidence>
<evidence type="ECO:0000256" key="6">
    <source>
        <dbReference type="ARBA" id="ARBA00071157"/>
    </source>
</evidence>
<evidence type="ECO:0000256" key="2">
    <source>
        <dbReference type="ARBA" id="ARBA00011881"/>
    </source>
</evidence>
<sequence length="435" mass="47406">MSTNKNLKFETLQIHAGQEVDPTTGSRALPIYQTTSYVFENAEHGANLFALKQFGNIYTRIMNPTTDVFEKRIAALEGGVAAVAVASGQAAQFIALTNILESGDNFVSGANLYGGTYNQFKVSFKRLGIEARFAADTDADNIEKLIDERTKAIYVETIGNPSYNIPDFEKIAAVARKHDLPLIVDNTFGAGGYLFKPLEHGAHVVVESATKWIGGHGTSIGGVIIDGGNYNWGNGKFKQFSEPSEGYHGLVFSDVFGPNGPFGNIQFAIRARVEGLRDFGPALSPFNAFLLVQGLETLSLRVQRHVDNALEIAQWLEGHPQVEKVSYPGLKSHPHHQNAQKYLKNGYGAVLSFTIKGGAEKANEFIDALELISHLANVGDAKTLIIHPAATTHQQLSEAEQQNAGVYPGQLRLSVGIEHIDDIKEDIQQAFDKIK</sequence>
<dbReference type="PANTHER" id="PTHR43797:SF2">
    <property type="entry name" value="HOMOCYSTEINE_CYSTEINE SYNTHASE"/>
    <property type="match status" value="1"/>
</dbReference>
<feature type="modified residue" description="N6-(pyridoxal phosphate)lysine" evidence="7">
    <location>
        <position position="211"/>
    </location>
</feature>
<organism evidence="9 10">
    <name type="scientific">Sphingobacterium allocomposti</name>
    <dbReference type="NCBI Taxonomy" id="415956"/>
    <lineage>
        <taxon>Bacteria</taxon>
        <taxon>Pseudomonadati</taxon>
        <taxon>Bacteroidota</taxon>
        <taxon>Sphingobacteriia</taxon>
        <taxon>Sphingobacteriales</taxon>
        <taxon>Sphingobacteriaceae</taxon>
        <taxon>Sphingobacterium</taxon>
    </lineage>
</organism>
<dbReference type="GO" id="GO:0003961">
    <property type="term" value="F:O-acetylhomoserine aminocarboxypropyltransferase activity"/>
    <property type="evidence" value="ECO:0007669"/>
    <property type="project" value="TreeGrafter"/>
</dbReference>
<comment type="subunit">
    <text evidence="2">Homotetramer.</text>
</comment>
<dbReference type="InterPro" id="IPR015424">
    <property type="entry name" value="PyrdxlP-dep_Trfase"/>
</dbReference>
<dbReference type="GO" id="GO:0071269">
    <property type="term" value="P:L-homocysteine biosynthetic process"/>
    <property type="evidence" value="ECO:0007669"/>
    <property type="project" value="TreeGrafter"/>
</dbReference>
<dbReference type="Proteomes" id="UP000325105">
    <property type="component" value="Unassembled WGS sequence"/>
</dbReference>
<dbReference type="EMBL" id="VNHX01000005">
    <property type="protein sequence ID" value="TYP96547.1"/>
    <property type="molecule type" value="Genomic_DNA"/>
</dbReference>
<proteinExistence type="inferred from homology"/>
<evidence type="ECO:0000313" key="9">
    <source>
        <dbReference type="EMBL" id="TYP96547.1"/>
    </source>
</evidence>
<dbReference type="PANTHER" id="PTHR43797">
    <property type="entry name" value="HOMOCYSTEINE/CYSTEINE SYNTHASE"/>
    <property type="match status" value="1"/>
</dbReference>
<dbReference type="GO" id="GO:0006535">
    <property type="term" value="P:cysteine biosynthetic process from serine"/>
    <property type="evidence" value="ECO:0007669"/>
    <property type="project" value="TreeGrafter"/>
</dbReference>
<dbReference type="PIRSF" id="PIRSF001434">
    <property type="entry name" value="CGS"/>
    <property type="match status" value="1"/>
</dbReference>
<dbReference type="AlphaFoldDB" id="A0A5S5DKV7"/>
<dbReference type="OrthoDB" id="9773476at2"/>
<protein>
    <recommendedName>
        <fullName evidence="6">O-succinylhomoserine sulfhydrylase</fullName>
    </recommendedName>
</protein>
<evidence type="ECO:0000256" key="8">
    <source>
        <dbReference type="RuleBase" id="RU362118"/>
    </source>
</evidence>
<dbReference type="Gene3D" id="3.90.1150.10">
    <property type="entry name" value="Aspartate Aminotransferase, domain 1"/>
    <property type="match status" value="1"/>
</dbReference>
<dbReference type="InterPro" id="IPR006235">
    <property type="entry name" value="OAc-hSer/O-AcSer_sulfhydrylase"/>
</dbReference>
<accession>A0A5S5DKV7</accession>
<comment type="similarity">
    <text evidence="5">Belongs to the trans-sulfuration enzymes family. MetZ subfamily.</text>
</comment>
<evidence type="ECO:0000256" key="5">
    <source>
        <dbReference type="ARBA" id="ARBA00060995"/>
    </source>
</evidence>
<reference evidence="9 10" key="1">
    <citation type="submission" date="2019-07" db="EMBL/GenBank/DDBJ databases">
        <title>Genomic Encyclopedia of Archaeal and Bacterial Type Strains, Phase II (KMG-II): from individual species to whole genera.</title>
        <authorList>
            <person name="Goeker M."/>
        </authorList>
    </citation>
    <scope>NUCLEOTIDE SEQUENCE [LARGE SCALE GENOMIC DNA]</scope>
    <source>
        <strain evidence="9 10">DSM 18850</strain>
    </source>
</reference>
<dbReference type="FunFam" id="3.40.640.10:FF:000035">
    <property type="entry name" value="O-succinylhomoserine sulfhydrylase"/>
    <property type="match status" value="1"/>
</dbReference>
<dbReference type="InterPro" id="IPR015421">
    <property type="entry name" value="PyrdxlP-dep_Trfase_major"/>
</dbReference>
<dbReference type="InterPro" id="IPR015422">
    <property type="entry name" value="PyrdxlP-dep_Trfase_small"/>
</dbReference>
<dbReference type="SUPFAM" id="SSF53383">
    <property type="entry name" value="PLP-dependent transferases"/>
    <property type="match status" value="1"/>
</dbReference>
<name>A0A5S5DKV7_9SPHI</name>
<dbReference type="GO" id="GO:0004124">
    <property type="term" value="F:cysteine synthase activity"/>
    <property type="evidence" value="ECO:0007669"/>
    <property type="project" value="TreeGrafter"/>
</dbReference>
<dbReference type="GO" id="GO:0005737">
    <property type="term" value="C:cytoplasm"/>
    <property type="evidence" value="ECO:0007669"/>
    <property type="project" value="TreeGrafter"/>
</dbReference>
<dbReference type="GO" id="GO:0019346">
    <property type="term" value="P:transsulfuration"/>
    <property type="evidence" value="ECO:0007669"/>
    <property type="project" value="InterPro"/>
</dbReference>
<comment type="caution">
    <text evidence="9">The sequence shown here is derived from an EMBL/GenBank/DDBJ whole genome shotgun (WGS) entry which is preliminary data.</text>
</comment>